<accession>A0A0F9PZ40</accession>
<dbReference type="EMBL" id="LAZR01002441">
    <property type="protein sequence ID" value="KKN30002.1"/>
    <property type="molecule type" value="Genomic_DNA"/>
</dbReference>
<reference evidence="1" key="1">
    <citation type="journal article" date="2015" name="Nature">
        <title>Complex archaea that bridge the gap between prokaryotes and eukaryotes.</title>
        <authorList>
            <person name="Spang A."/>
            <person name="Saw J.H."/>
            <person name="Jorgensen S.L."/>
            <person name="Zaremba-Niedzwiedzka K."/>
            <person name="Martijn J."/>
            <person name="Lind A.E."/>
            <person name="van Eijk R."/>
            <person name="Schleper C."/>
            <person name="Guy L."/>
            <person name="Ettema T.J."/>
        </authorList>
    </citation>
    <scope>NUCLEOTIDE SEQUENCE</scope>
</reference>
<sequence>MDKLDDLTTGVVWIDNVELFLGDATINETSYKDIKKTLFEVSYGGVSLRSYNQISLMKGILEVYESNKYTLEKVFNNYKQLMKVMKAQEKSIKKFIKVLYEFNFTKAKIMSEEQITRFFKSRFKEFEFI</sequence>
<proteinExistence type="predicted"/>
<protein>
    <submittedName>
        <fullName evidence="1">Uncharacterized protein</fullName>
    </submittedName>
</protein>
<name>A0A0F9PZ40_9ZZZZ</name>
<organism evidence="1">
    <name type="scientific">marine sediment metagenome</name>
    <dbReference type="NCBI Taxonomy" id="412755"/>
    <lineage>
        <taxon>unclassified sequences</taxon>
        <taxon>metagenomes</taxon>
        <taxon>ecological metagenomes</taxon>
    </lineage>
</organism>
<gene>
    <name evidence="1" type="ORF">LCGC14_0838190</name>
</gene>
<evidence type="ECO:0000313" key="1">
    <source>
        <dbReference type="EMBL" id="KKN30002.1"/>
    </source>
</evidence>
<dbReference type="AlphaFoldDB" id="A0A0F9PZ40"/>
<comment type="caution">
    <text evidence="1">The sequence shown here is derived from an EMBL/GenBank/DDBJ whole genome shotgun (WGS) entry which is preliminary data.</text>
</comment>